<protein>
    <submittedName>
        <fullName evidence="1">Uncharacterized protein</fullName>
    </submittedName>
</protein>
<dbReference type="VEuPathDB" id="FungiDB:RhiirFUN_012078"/>
<keyword evidence="2" id="KW-1185">Reference proteome</keyword>
<organism evidence="1 2">
    <name type="scientific">Rhizophagus irregularis</name>
    <dbReference type="NCBI Taxonomy" id="588596"/>
    <lineage>
        <taxon>Eukaryota</taxon>
        <taxon>Fungi</taxon>
        <taxon>Fungi incertae sedis</taxon>
        <taxon>Mucoromycota</taxon>
        <taxon>Glomeromycotina</taxon>
        <taxon>Glomeromycetes</taxon>
        <taxon>Glomerales</taxon>
        <taxon>Glomeraceae</taxon>
        <taxon>Rhizophagus</taxon>
    </lineage>
</organism>
<dbReference type="VEuPathDB" id="FungiDB:RhiirA1_476686"/>
<dbReference type="AlphaFoldDB" id="A0A2I1HII3"/>
<name>A0A2I1HII3_9GLOM</name>
<evidence type="ECO:0000313" key="1">
    <source>
        <dbReference type="EMBL" id="PKY58692.1"/>
    </source>
</evidence>
<sequence length="125" mass="14269">MRSGNSFINTSTDYSISNQISFLATSIYSSYDHSYYKSPSVKHTKVNCGGDEYNWNFKHSKLENNQGHLKPNDIINLSIKKSYGNSTPNEQTEFLRSHNIQFTIGNDTFQEGVIQEVVIVIHNED</sequence>
<gene>
    <name evidence="1" type="ORF">RhiirA4_480813</name>
</gene>
<reference evidence="1 2" key="1">
    <citation type="submission" date="2015-10" db="EMBL/GenBank/DDBJ databases">
        <title>Genome analyses suggest a sexual origin of heterokaryosis in a supposedly ancient asexual fungus.</title>
        <authorList>
            <person name="Ropars J."/>
            <person name="Sedzielewska K."/>
            <person name="Noel J."/>
            <person name="Charron P."/>
            <person name="Farinelli L."/>
            <person name="Marton T."/>
            <person name="Kruger M."/>
            <person name="Pelin A."/>
            <person name="Brachmann A."/>
            <person name="Corradi N."/>
        </authorList>
    </citation>
    <scope>NUCLEOTIDE SEQUENCE [LARGE SCALE GENOMIC DNA]</scope>
    <source>
        <strain evidence="1 2">A4</strain>
    </source>
</reference>
<evidence type="ECO:0000313" key="2">
    <source>
        <dbReference type="Proteomes" id="UP000234323"/>
    </source>
</evidence>
<proteinExistence type="predicted"/>
<dbReference type="EMBL" id="LLXI01003130">
    <property type="protein sequence ID" value="PKY58692.1"/>
    <property type="molecule type" value="Genomic_DNA"/>
</dbReference>
<comment type="caution">
    <text evidence="1">The sequence shown here is derived from an EMBL/GenBank/DDBJ whole genome shotgun (WGS) entry which is preliminary data.</text>
</comment>
<accession>A0A2I1HII3</accession>
<dbReference type="Proteomes" id="UP000234323">
    <property type="component" value="Unassembled WGS sequence"/>
</dbReference>